<dbReference type="AlphaFoldDB" id="A0A6P3XWJ4"/>
<gene>
    <name evidence="2" type="primary">LOC106748452</name>
</gene>
<dbReference type="RefSeq" id="XP_014482457.1">
    <property type="nucleotide sequence ID" value="XM_014626971.1"/>
</dbReference>
<protein>
    <submittedName>
        <fullName evidence="2">Uncharacterized protein LOC106748452</fullName>
    </submittedName>
</protein>
<reference evidence="2" key="1">
    <citation type="submission" date="2025-08" db="UniProtKB">
        <authorList>
            <consortium name="RefSeq"/>
        </authorList>
    </citation>
    <scope>IDENTIFICATION</scope>
</reference>
<evidence type="ECO:0000313" key="2">
    <source>
        <dbReference type="RefSeq" id="XP_014482457.1"/>
    </source>
</evidence>
<dbReference type="KEGG" id="dqu:106748452"/>
<organism evidence="1 2">
    <name type="scientific">Dinoponera quadriceps</name>
    <name type="common">South American ant</name>
    <dbReference type="NCBI Taxonomy" id="609295"/>
    <lineage>
        <taxon>Eukaryota</taxon>
        <taxon>Metazoa</taxon>
        <taxon>Ecdysozoa</taxon>
        <taxon>Arthropoda</taxon>
        <taxon>Hexapoda</taxon>
        <taxon>Insecta</taxon>
        <taxon>Pterygota</taxon>
        <taxon>Neoptera</taxon>
        <taxon>Endopterygota</taxon>
        <taxon>Hymenoptera</taxon>
        <taxon>Apocrita</taxon>
        <taxon>Aculeata</taxon>
        <taxon>Formicoidea</taxon>
        <taxon>Formicidae</taxon>
        <taxon>Ponerinae</taxon>
        <taxon>Ponerini</taxon>
        <taxon>Dinoponera</taxon>
    </lineage>
</organism>
<dbReference type="Proteomes" id="UP000515204">
    <property type="component" value="Unplaced"/>
</dbReference>
<evidence type="ECO:0000313" key="1">
    <source>
        <dbReference type="Proteomes" id="UP000515204"/>
    </source>
</evidence>
<name>A0A6P3XWJ4_DINQU</name>
<accession>A0A6P3XWJ4</accession>
<keyword evidence="1" id="KW-1185">Reference proteome</keyword>
<sequence length="126" mass="14070">MARYEPRATAGRVPSLFLKAEHSSQGVGYAGLGISIEPSLPTTKKASVHLTFPTPLGRRFLRIIVGHDVTTTLLRHRARQVFLHFRRCALATPWTSSDRESTVDQIIEISMEFGDLKGAKRKELRG</sequence>
<dbReference type="GeneID" id="106748452"/>
<proteinExistence type="predicted"/>